<organism evidence="3 4">
    <name type="scientific">Deinococcus piscis</name>
    <dbReference type="NCBI Taxonomy" id="394230"/>
    <lineage>
        <taxon>Bacteria</taxon>
        <taxon>Thermotogati</taxon>
        <taxon>Deinococcota</taxon>
        <taxon>Deinococci</taxon>
        <taxon>Deinococcales</taxon>
        <taxon>Deinococcaceae</taxon>
        <taxon>Deinococcus</taxon>
    </lineage>
</organism>
<dbReference type="Pfam" id="PF01315">
    <property type="entry name" value="Ald_Xan_dh_C"/>
    <property type="match status" value="1"/>
</dbReference>
<protein>
    <submittedName>
        <fullName evidence="3">Oxidoreductase</fullName>
    </submittedName>
</protein>
<dbReference type="EMBL" id="BNAL01000002">
    <property type="protein sequence ID" value="GHF94272.1"/>
    <property type="molecule type" value="Genomic_DNA"/>
</dbReference>
<dbReference type="InterPro" id="IPR000674">
    <property type="entry name" value="Ald_Oxase/Xan_DH_a/b"/>
</dbReference>
<evidence type="ECO:0000259" key="2">
    <source>
        <dbReference type="SMART" id="SM01008"/>
    </source>
</evidence>
<dbReference type="InterPro" id="IPR016208">
    <property type="entry name" value="Ald_Oxase/xanthine_DH-like"/>
</dbReference>
<feature type="region of interest" description="Disordered" evidence="1">
    <location>
        <begin position="1"/>
        <end position="26"/>
    </location>
</feature>
<evidence type="ECO:0000256" key="1">
    <source>
        <dbReference type="SAM" id="MobiDB-lite"/>
    </source>
</evidence>
<dbReference type="RefSeq" id="WP_189641887.1">
    <property type="nucleotide sequence ID" value="NZ_BNAL01000002.1"/>
</dbReference>
<dbReference type="Gene3D" id="3.30.365.10">
    <property type="entry name" value="Aldehyde oxidase/xanthine dehydrogenase, molybdopterin binding domain"/>
    <property type="match status" value="4"/>
</dbReference>
<dbReference type="InterPro" id="IPR036856">
    <property type="entry name" value="Ald_Oxase/Xan_DH_a/b_sf"/>
</dbReference>
<keyword evidence="4" id="KW-1185">Reference proteome</keyword>
<dbReference type="PANTHER" id="PTHR11908">
    <property type="entry name" value="XANTHINE DEHYDROGENASE"/>
    <property type="match status" value="1"/>
</dbReference>
<feature type="domain" description="Aldehyde oxidase/xanthine dehydrogenase a/b hammerhead" evidence="2">
    <location>
        <begin position="33"/>
        <end position="147"/>
    </location>
</feature>
<proteinExistence type="predicted"/>
<dbReference type="SUPFAM" id="SSF54665">
    <property type="entry name" value="CO dehydrogenase molybdoprotein N-domain-like"/>
    <property type="match status" value="1"/>
</dbReference>
<dbReference type="InterPro" id="IPR037165">
    <property type="entry name" value="AldOxase/xan_DH_Mopterin-bd_sf"/>
</dbReference>
<gene>
    <name evidence="3" type="ORF">GCM10017783_02860</name>
</gene>
<dbReference type="SMART" id="SM01008">
    <property type="entry name" value="Ald_Xan_dh_C"/>
    <property type="match status" value="1"/>
</dbReference>
<dbReference type="Pfam" id="PF02738">
    <property type="entry name" value="MoCoBD_1"/>
    <property type="match status" value="1"/>
</dbReference>
<accession>A0ABQ3JXZ8</accession>
<feature type="compositionally biased region" description="Basic and acidic residues" evidence="1">
    <location>
        <begin position="14"/>
        <end position="26"/>
    </location>
</feature>
<comment type="caution">
    <text evidence="3">The sequence shown here is derived from an EMBL/GenBank/DDBJ whole genome shotgun (WGS) entry which is preliminary data.</text>
</comment>
<dbReference type="Gene3D" id="3.90.1170.50">
    <property type="entry name" value="Aldehyde oxidase/xanthine dehydrogenase, a/b hammerhead"/>
    <property type="match status" value="1"/>
</dbReference>
<name>A0ABQ3JXZ8_9DEIO</name>
<evidence type="ECO:0000313" key="3">
    <source>
        <dbReference type="EMBL" id="GHF94272.1"/>
    </source>
</evidence>
<dbReference type="InterPro" id="IPR046867">
    <property type="entry name" value="AldOxase/xan_DH_MoCoBD2"/>
</dbReference>
<dbReference type="Proteomes" id="UP000632154">
    <property type="component" value="Unassembled WGS sequence"/>
</dbReference>
<evidence type="ECO:0000313" key="4">
    <source>
        <dbReference type="Proteomes" id="UP000632154"/>
    </source>
</evidence>
<dbReference type="InterPro" id="IPR008274">
    <property type="entry name" value="AldOxase/xan_DH_MoCoBD1"/>
</dbReference>
<dbReference type="PANTHER" id="PTHR11908:SF123">
    <property type="entry name" value="ALDEHYDE OXIDOREDUCTASE MOLYBDENUM-BINDING SUBUNIT PAOC"/>
    <property type="match status" value="1"/>
</dbReference>
<reference evidence="4" key="1">
    <citation type="journal article" date="2019" name="Int. J. Syst. Evol. Microbiol.">
        <title>The Global Catalogue of Microorganisms (GCM) 10K type strain sequencing project: providing services to taxonomists for standard genome sequencing and annotation.</title>
        <authorList>
            <consortium name="The Broad Institute Genomics Platform"/>
            <consortium name="The Broad Institute Genome Sequencing Center for Infectious Disease"/>
            <person name="Wu L."/>
            <person name="Ma J."/>
        </authorList>
    </citation>
    <scope>NUCLEOTIDE SEQUENCE [LARGE SCALE GENOMIC DNA]</scope>
    <source>
        <strain evidence="4">CGMCC 1.18439</strain>
    </source>
</reference>
<dbReference type="Pfam" id="PF20256">
    <property type="entry name" value="MoCoBD_2"/>
    <property type="match status" value="1"/>
</dbReference>
<sequence length="755" mass="81102">MSKFDSPAGINPLDQEKVLARPHARKEGPLKVTGQATYAYEYSADPDLQGTTYGYLVGAGVARGQVTSVDCSVAEAMPGVLLVLTHENMPAQGASDTPVPQEDDATPQMRSAEVDYYHQAVAFVVAETFEQARAAAGALVIEYDNRTAEGDYVLAEVMEDAEKAGSDEESKDQQVGDFAGAFRRADVQLDVTYTTPYQSHAMLEPHASLAVWDEAGEELTLYTSNQMVHWVHRGISKTLNVPQKNIRIVSRYIGGGFGSKLMFYGDAVLSAVAARTLGRPVKCALTRPQIFNHTSHRPATVQRIRFGADGDGRIHAIGHDSYSGNLPGGSAETASHQTKLLYAGENRLVRQRLSELHLPPGGSMRAPGEAVGMLALECAVDELAEKLEMDPIELRVLNDIGYDPEKGPERPFSSRRLADCLRRGAEEFGWEQRSAQPGERRDGEWLIGLGVASAFRGNLVKPSSATLRLEKGGKITVETQMTDIGTGSYTILGQTAAEMLGLTLDDVEVRLGDSEFPKSSGSGGSWGANSAGTGVYYAAEELRKKIAKAAGYDPKKAVFKDGEVWEDNKCTLLGVVAAKAPEPLEATVNATFGDLNKQYAQASFGAHFCEVGVHRVTGEIRVRRMLSVAAAGRIFNPVTARSQCLGGMTMGVGAALMEELHVDGELGLFINHDMAEYHVPVHADIPDLDVIFLEELDDKSSPLKGKGVGELGICGVGAAVANAIYNASGVRIRDYPLTVDKILAGWASRSGSQGR</sequence>
<dbReference type="SUPFAM" id="SSF56003">
    <property type="entry name" value="Molybdenum cofactor-binding domain"/>
    <property type="match status" value="1"/>
</dbReference>